<protein>
    <recommendedName>
        <fullName evidence="3">histidine kinase</fullName>
        <ecNumber evidence="3">2.7.13.3</ecNumber>
    </recommendedName>
</protein>
<dbReference type="InterPro" id="IPR036097">
    <property type="entry name" value="HisK_dim/P_sf"/>
</dbReference>
<evidence type="ECO:0000256" key="1">
    <source>
        <dbReference type="ARBA" id="ARBA00000085"/>
    </source>
</evidence>
<feature type="domain" description="HAMP" evidence="10">
    <location>
        <begin position="221"/>
        <end position="273"/>
    </location>
</feature>
<dbReference type="SUPFAM" id="SSF55874">
    <property type="entry name" value="ATPase domain of HSP90 chaperone/DNA topoisomerase II/histidine kinase"/>
    <property type="match status" value="1"/>
</dbReference>
<keyword evidence="12" id="KW-1185">Reference proteome</keyword>
<dbReference type="Gene3D" id="6.10.340.10">
    <property type="match status" value="1"/>
</dbReference>
<dbReference type="InterPro" id="IPR005467">
    <property type="entry name" value="His_kinase_dom"/>
</dbReference>
<comment type="subcellular location">
    <subcellularLocation>
        <location evidence="2">Membrane</location>
    </subcellularLocation>
</comment>
<evidence type="ECO:0000256" key="4">
    <source>
        <dbReference type="ARBA" id="ARBA00022553"/>
    </source>
</evidence>
<dbReference type="SMART" id="SM00387">
    <property type="entry name" value="HATPase_c"/>
    <property type="match status" value="1"/>
</dbReference>
<dbReference type="Gene3D" id="3.30.565.10">
    <property type="entry name" value="Histidine kinase-like ATPase, C-terminal domain"/>
    <property type="match status" value="1"/>
</dbReference>
<dbReference type="InterPro" id="IPR003660">
    <property type="entry name" value="HAMP_dom"/>
</dbReference>
<proteinExistence type="predicted"/>
<dbReference type="InterPro" id="IPR004358">
    <property type="entry name" value="Sig_transdc_His_kin-like_C"/>
</dbReference>
<evidence type="ECO:0000256" key="7">
    <source>
        <dbReference type="ARBA" id="ARBA00023012"/>
    </source>
</evidence>
<evidence type="ECO:0000259" key="9">
    <source>
        <dbReference type="PROSITE" id="PS50109"/>
    </source>
</evidence>
<comment type="catalytic activity">
    <reaction evidence="1">
        <text>ATP + protein L-histidine = ADP + protein N-phospho-L-histidine.</text>
        <dbReference type="EC" id="2.7.13.3"/>
    </reaction>
</comment>
<dbReference type="RefSeq" id="WP_239796505.1">
    <property type="nucleotide sequence ID" value="NZ_OU912926.1"/>
</dbReference>
<evidence type="ECO:0000256" key="6">
    <source>
        <dbReference type="ARBA" id="ARBA00022777"/>
    </source>
</evidence>
<dbReference type="Pfam" id="PF02518">
    <property type="entry name" value="HATPase_c"/>
    <property type="match status" value="1"/>
</dbReference>
<dbReference type="SMART" id="SM00388">
    <property type="entry name" value="HisKA"/>
    <property type="match status" value="1"/>
</dbReference>
<evidence type="ECO:0000259" key="10">
    <source>
        <dbReference type="PROSITE" id="PS50885"/>
    </source>
</evidence>
<accession>A0ABN8AIP7</accession>
<dbReference type="Gene3D" id="1.10.287.130">
    <property type="match status" value="1"/>
</dbReference>
<dbReference type="PROSITE" id="PS50885">
    <property type="entry name" value="HAMP"/>
    <property type="match status" value="1"/>
</dbReference>
<dbReference type="PANTHER" id="PTHR43711">
    <property type="entry name" value="TWO-COMPONENT HISTIDINE KINASE"/>
    <property type="match status" value="1"/>
</dbReference>
<gene>
    <name evidence="11" type="ORF">NTG6680_1343</name>
</gene>
<evidence type="ECO:0000313" key="12">
    <source>
        <dbReference type="Proteomes" id="UP000839052"/>
    </source>
</evidence>
<feature type="transmembrane region" description="Helical" evidence="8">
    <location>
        <begin position="200"/>
        <end position="223"/>
    </location>
</feature>
<keyword evidence="8" id="KW-1133">Transmembrane helix</keyword>
<keyword evidence="4" id="KW-0597">Phosphoprotein</keyword>
<organism evidence="11 12">
    <name type="scientific">Candidatus Nitrotoga arctica</name>
    <dbReference type="NCBI Taxonomy" id="453162"/>
    <lineage>
        <taxon>Bacteria</taxon>
        <taxon>Pseudomonadati</taxon>
        <taxon>Pseudomonadota</taxon>
        <taxon>Betaproteobacteria</taxon>
        <taxon>Nitrosomonadales</taxon>
        <taxon>Gallionellaceae</taxon>
        <taxon>Candidatus Nitrotoga</taxon>
    </lineage>
</organism>
<dbReference type="InterPro" id="IPR036890">
    <property type="entry name" value="HATPase_C_sf"/>
</dbReference>
<feature type="domain" description="Histidine kinase" evidence="9">
    <location>
        <begin position="281"/>
        <end position="522"/>
    </location>
</feature>
<dbReference type="EC" id="2.7.13.3" evidence="3"/>
<dbReference type="Pfam" id="PF00512">
    <property type="entry name" value="HisKA"/>
    <property type="match status" value="1"/>
</dbReference>
<keyword evidence="7" id="KW-0902">Two-component regulatory system</keyword>
<keyword evidence="6" id="KW-0418">Kinase</keyword>
<sequence>MGFFTTADTTGTEGGLAATALGRFRHNPKSFLKLILLGFTLVGLPLIVALINSAVSIDRLAGQSRKAVYQAVQITLASHTLTNEIHLMERSVRQTLILGDESLLEGYFQAHTKFGKTATNLFQLSSRTEQKHMLAQLQSLETAIFQQVSAASQVPDKLRELVQSFTPLLESTRNFSTVGYALIELEVEEMQNMAEHAHTVMVWELFALIPFAILLALGFSVLITRPIRQIDEAIRNMGQGELSKIVRVDGPQDLMYLGERLDWMRRRLLKLEEQKTKFLRHVSHELKTPLTSMREGADLLAEGVVGALTVKQQQIANILHSNSIQLQKRIEDLLNYSALQTEKSALMKHQTNLAGILSVVLQDQNLAIMNKNLKIDLASTELMIDCDKQKIRIIIDNLLSNAVKFSPPGGRIKIWTNKVDDSAQLDIMDAGPGIDEIDQDRVFEPFYQGRRMPDSHVKGTGLGLSIAREYALAHGGNIELKANRSSERRSDSEYALANGRNIDLVQQSTAGTHFRLTLPIHDPESS</sequence>
<reference evidence="11 12" key="1">
    <citation type="submission" date="2021-10" db="EMBL/GenBank/DDBJ databases">
        <authorList>
            <person name="Koch H."/>
        </authorList>
    </citation>
    <scope>NUCLEOTIDE SEQUENCE [LARGE SCALE GENOMIC DNA]</scope>
    <source>
        <strain evidence="11">6680</strain>
    </source>
</reference>
<evidence type="ECO:0000256" key="5">
    <source>
        <dbReference type="ARBA" id="ARBA00022679"/>
    </source>
</evidence>
<dbReference type="CDD" id="cd00075">
    <property type="entry name" value="HATPase"/>
    <property type="match status" value="1"/>
</dbReference>
<dbReference type="Proteomes" id="UP000839052">
    <property type="component" value="Chromosome"/>
</dbReference>
<evidence type="ECO:0000313" key="11">
    <source>
        <dbReference type="EMBL" id="CAG9932596.1"/>
    </source>
</evidence>
<keyword evidence="5" id="KW-0808">Transferase</keyword>
<evidence type="ECO:0000256" key="8">
    <source>
        <dbReference type="SAM" id="Phobius"/>
    </source>
</evidence>
<dbReference type="PRINTS" id="PR00344">
    <property type="entry name" value="BCTRLSENSOR"/>
</dbReference>
<dbReference type="InterPro" id="IPR050736">
    <property type="entry name" value="Sensor_HK_Regulatory"/>
</dbReference>
<dbReference type="SUPFAM" id="SSF47384">
    <property type="entry name" value="Homodimeric domain of signal transducing histidine kinase"/>
    <property type="match status" value="1"/>
</dbReference>
<dbReference type="PANTHER" id="PTHR43711:SF28">
    <property type="entry name" value="SENSOR HISTIDINE KINASE YXDK"/>
    <property type="match status" value="1"/>
</dbReference>
<evidence type="ECO:0000256" key="2">
    <source>
        <dbReference type="ARBA" id="ARBA00004370"/>
    </source>
</evidence>
<feature type="transmembrane region" description="Helical" evidence="8">
    <location>
        <begin position="31"/>
        <end position="55"/>
    </location>
</feature>
<evidence type="ECO:0000256" key="3">
    <source>
        <dbReference type="ARBA" id="ARBA00012438"/>
    </source>
</evidence>
<dbReference type="EMBL" id="OU912926">
    <property type="protein sequence ID" value="CAG9932596.1"/>
    <property type="molecule type" value="Genomic_DNA"/>
</dbReference>
<dbReference type="SMART" id="SM00304">
    <property type="entry name" value="HAMP"/>
    <property type="match status" value="1"/>
</dbReference>
<dbReference type="CDD" id="cd06225">
    <property type="entry name" value="HAMP"/>
    <property type="match status" value="1"/>
</dbReference>
<dbReference type="PROSITE" id="PS50109">
    <property type="entry name" value="HIS_KIN"/>
    <property type="match status" value="1"/>
</dbReference>
<name>A0ABN8AIP7_9PROT</name>
<keyword evidence="8" id="KW-0472">Membrane</keyword>
<dbReference type="CDD" id="cd00082">
    <property type="entry name" value="HisKA"/>
    <property type="match status" value="1"/>
</dbReference>
<keyword evidence="8" id="KW-0812">Transmembrane</keyword>
<dbReference type="InterPro" id="IPR003661">
    <property type="entry name" value="HisK_dim/P_dom"/>
</dbReference>
<dbReference type="InterPro" id="IPR003594">
    <property type="entry name" value="HATPase_dom"/>
</dbReference>